<dbReference type="Proteomes" id="UP000287247">
    <property type="component" value="Unassembled WGS sequence"/>
</dbReference>
<organism evidence="1 3">
    <name type="scientific">Aphanothece sacrum FPU1</name>
    <dbReference type="NCBI Taxonomy" id="1920663"/>
    <lineage>
        <taxon>Bacteria</taxon>
        <taxon>Bacillati</taxon>
        <taxon>Cyanobacteriota</taxon>
        <taxon>Cyanophyceae</taxon>
        <taxon>Oscillatoriophycideae</taxon>
        <taxon>Chroococcales</taxon>
        <taxon>Aphanothecaceae</taxon>
        <taxon>Aphanothece</taxon>
    </lineage>
</organism>
<evidence type="ECO:0000313" key="2">
    <source>
        <dbReference type="EMBL" id="GBF82127.1"/>
    </source>
</evidence>
<reference evidence="1" key="2">
    <citation type="journal article" date="2019" name="J. Gen. Appl. Microbiol.">
        <title>Physiological properties and genetic analysis related to exopolysaccharide (EPS) production in the fresh-water unicellular cyanobacterium Aphanothece sacrum (Suizenji Nori).</title>
        <authorList>
            <person name="Ohki K."/>
            <person name="Kanesaki Y."/>
            <person name="Suzuki N."/>
            <person name="Okajima M."/>
            <person name="Kaneko T."/>
            <person name="Yoshikawa S."/>
        </authorList>
    </citation>
    <scope>NUCLEOTIDE SEQUENCE</scope>
    <source>
        <strain evidence="1">FPU1</strain>
    </source>
</reference>
<reference evidence="3" key="1">
    <citation type="submission" date="2017-05" db="EMBL/GenBank/DDBJ databases">
        <title>Physiological properties and genetic analysis related to exopolysaccharide production of fresh-water unicellular cyanobacterium Aphanothece sacrum, Suizenji Nori, that has been cultured as a food source in Japan.</title>
        <authorList>
            <person name="Kanesaki Y."/>
            <person name="Yoshikawa S."/>
            <person name="Ohki K."/>
        </authorList>
    </citation>
    <scope>NUCLEOTIDE SEQUENCE [LARGE SCALE GENOMIC DNA]</scope>
    <source>
        <strain evidence="3">FPU1</strain>
    </source>
</reference>
<dbReference type="EMBL" id="BDQK01000003">
    <property type="protein sequence ID" value="GBF79708.1"/>
    <property type="molecule type" value="Genomic_DNA"/>
</dbReference>
<name>A0A401IEK9_APHSA</name>
<evidence type="ECO:0000313" key="1">
    <source>
        <dbReference type="EMBL" id="GBF79708.1"/>
    </source>
</evidence>
<dbReference type="EMBL" id="BDQK01000016">
    <property type="protein sequence ID" value="GBF82127.1"/>
    <property type="molecule type" value="Genomic_DNA"/>
</dbReference>
<evidence type="ECO:0000313" key="3">
    <source>
        <dbReference type="Proteomes" id="UP000287247"/>
    </source>
</evidence>
<keyword evidence="3" id="KW-1185">Reference proteome</keyword>
<dbReference type="RefSeq" id="WP_124977142.1">
    <property type="nucleotide sequence ID" value="NZ_BDQK01000003.1"/>
</dbReference>
<gene>
    <name evidence="1" type="ORF">AsFPU1_1107</name>
    <name evidence="2" type="ORF">AsFPU1_3554</name>
</gene>
<sequence>MLIEKDGYSLKKGFRSLIETIAYNNVFEDDDLCYGHKVLTHKEVRIIAKSAIANNMSHCFYGDIDNQIMFYLWSLQCYGLTHKERISIARQILDLIKEQETREEIEKENDTIEGF</sequence>
<proteinExistence type="predicted"/>
<protein>
    <submittedName>
        <fullName evidence="1">Uncharacterized protein</fullName>
    </submittedName>
</protein>
<accession>A0A401IEK9</accession>
<dbReference type="AlphaFoldDB" id="A0A401IEK9"/>
<comment type="caution">
    <text evidence="1">The sequence shown here is derived from an EMBL/GenBank/DDBJ whole genome shotgun (WGS) entry which is preliminary data.</text>
</comment>